<reference evidence="8" key="1">
    <citation type="submission" date="2021-03" db="EMBL/GenBank/DDBJ databases">
        <authorList>
            <person name="Tagirdzhanova G."/>
        </authorList>
    </citation>
    <scope>NUCLEOTIDE SEQUENCE</scope>
</reference>
<evidence type="ECO:0000256" key="4">
    <source>
        <dbReference type="ARBA" id="ARBA00022448"/>
    </source>
</evidence>
<organism evidence="8 9">
    <name type="scientific">Gomphillus americanus</name>
    <dbReference type="NCBI Taxonomy" id="1940652"/>
    <lineage>
        <taxon>Eukaryota</taxon>
        <taxon>Fungi</taxon>
        <taxon>Dikarya</taxon>
        <taxon>Ascomycota</taxon>
        <taxon>Pezizomycotina</taxon>
        <taxon>Lecanoromycetes</taxon>
        <taxon>OSLEUM clade</taxon>
        <taxon>Ostropomycetidae</taxon>
        <taxon>Ostropales</taxon>
        <taxon>Graphidaceae</taxon>
        <taxon>Gomphilloideae</taxon>
        <taxon>Gomphillus</taxon>
    </lineage>
</organism>
<dbReference type="PANTHER" id="PTHR31658">
    <property type="entry name" value="CONSERVED OLIGOMERIC GOLGI COMPLEX SUBUNIT 1"/>
    <property type="match status" value="1"/>
</dbReference>
<dbReference type="EMBL" id="CAJPDQ010000014">
    <property type="protein sequence ID" value="CAF9919429.1"/>
    <property type="molecule type" value="Genomic_DNA"/>
</dbReference>
<dbReference type="GO" id="GO:0006891">
    <property type="term" value="P:intra-Golgi vesicle-mediated transport"/>
    <property type="evidence" value="ECO:0007669"/>
    <property type="project" value="InterPro"/>
</dbReference>
<accession>A0A8H3F7K9</accession>
<keyword evidence="5" id="KW-0653">Protein transport</keyword>
<keyword evidence="4" id="KW-0813">Transport</keyword>
<evidence type="ECO:0000313" key="8">
    <source>
        <dbReference type="EMBL" id="CAF9919429.1"/>
    </source>
</evidence>
<evidence type="ECO:0000256" key="3">
    <source>
        <dbReference type="ARBA" id="ARBA00020978"/>
    </source>
</evidence>
<proteinExistence type="inferred from homology"/>
<comment type="similarity">
    <text evidence="2">Belongs to the COG1 family.</text>
</comment>
<protein>
    <recommendedName>
        <fullName evidence="3">Conserved oligomeric Golgi complex subunit 1</fullName>
    </recommendedName>
</protein>
<keyword evidence="7" id="KW-0472">Membrane</keyword>
<gene>
    <name evidence="8" type="ORF">GOMPHAMPRED_001815</name>
</gene>
<name>A0A8H3F7K9_9LECA</name>
<comment type="caution">
    <text evidence="8">The sequence shown here is derived from an EMBL/GenBank/DDBJ whole genome shotgun (WGS) entry which is preliminary data.</text>
</comment>
<evidence type="ECO:0000256" key="7">
    <source>
        <dbReference type="ARBA" id="ARBA00023136"/>
    </source>
</evidence>
<sequence length="776" mass="87617">MSAIQTDATDPRTFQSWENAFKYPIPTVRKLEQQLQNDIAGNRERLRTLVGTSYRELLGTADSIMQMDKQMRDAEEHLSDISQKCNTRHLDKAKSSGTRIIKEYHARGTQQNANASHLAMLQMCPRILVTLIKSGSSLQLIAKILVLSRHLHNRALSDSNSISFVNVLGLRLSKLRSRLLSIVDRHLADATLEADAIVDAMTAYSLVTNSSSANVLRHFLHVRLSAISVDPIDRDSSNQALDGLRLWMKTIQDTQSLFPRQVSNALNRIKHEPLLQDKGVINVQELDLDTHESFLDNEIRHFTPYVRHDDLDVATAAKLLSSWSTVALKAYVEVLGAFLDRINTFQSILDIRRECLQLWISSQGRTIGITKSECLDVLRKVFQKRLVKCIDDQATNISAVIQIVEKSLSDNNFVSLTADSLWSIDLVRLELSDGASQLTNRVRDRIRGASVLHDEVIRTYREWLTKMNLVRTSLLDLRSKKWTVEEFDDQEEDIEDLEDMRYRLEKEDLTELDDKLQTSSISAMELLKHGMQDQQQKLTNKPRAVGKAVFILRIIRDMQQSAREGIEYYDTSFPFVTDLQKLVIGPVIDKLIQKHKASMVAAMNQIQTPVRLLWDGEPESPIVPSSWPFRMLKSLHEDMAVIGFDIWTTSAVSKLQEVLRNAVTETFRTGASNKAAETAAQPPDLSTSNMNLESSKLHDKKDAKIQLLFDVLYLGTALSTHMVEADKDAAFDEVCAAISKEAGLPIAVSDRIGVSAVDYWKRTSLLFGLLARNGNL</sequence>
<dbReference type="GO" id="GO:0000139">
    <property type="term" value="C:Golgi membrane"/>
    <property type="evidence" value="ECO:0007669"/>
    <property type="project" value="UniProtKB-SubCell"/>
</dbReference>
<evidence type="ECO:0000313" key="9">
    <source>
        <dbReference type="Proteomes" id="UP000664169"/>
    </source>
</evidence>
<dbReference type="Pfam" id="PF08700">
    <property type="entry name" value="VPS51_Exo84_N"/>
    <property type="match status" value="1"/>
</dbReference>
<dbReference type="GO" id="GO:0015031">
    <property type="term" value="P:protein transport"/>
    <property type="evidence" value="ECO:0007669"/>
    <property type="project" value="UniProtKB-KW"/>
</dbReference>
<dbReference type="PANTHER" id="PTHR31658:SF0">
    <property type="entry name" value="CONSERVED OLIGOMERIC GOLGI COMPLEX SUBUNIT 1"/>
    <property type="match status" value="1"/>
</dbReference>
<evidence type="ECO:0000256" key="1">
    <source>
        <dbReference type="ARBA" id="ARBA00004395"/>
    </source>
</evidence>
<dbReference type="Proteomes" id="UP000664169">
    <property type="component" value="Unassembled WGS sequence"/>
</dbReference>
<dbReference type="OrthoDB" id="46189at2759"/>
<dbReference type="AlphaFoldDB" id="A0A8H3F7K9"/>
<keyword evidence="9" id="KW-1185">Reference proteome</keyword>
<dbReference type="GO" id="GO:0017119">
    <property type="term" value="C:Golgi transport complex"/>
    <property type="evidence" value="ECO:0007669"/>
    <property type="project" value="InterPro"/>
</dbReference>
<keyword evidence="6" id="KW-0333">Golgi apparatus</keyword>
<evidence type="ECO:0000256" key="2">
    <source>
        <dbReference type="ARBA" id="ARBA00006653"/>
    </source>
</evidence>
<evidence type="ECO:0000256" key="6">
    <source>
        <dbReference type="ARBA" id="ARBA00023034"/>
    </source>
</evidence>
<dbReference type="InterPro" id="IPR033370">
    <property type="entry name" value="COG1"/>
</dbReference>
<comment type="subcellular location">
    <subcellularLocation>
        <location evidence="1">Golgi apparatus membrane</location>
        <topology evidence="1">Peripheral membrane protein</topology>
    </subcellularLocation>
</comment>
<evidence type="ECO:0000256" key="5">
    <source>
        <dbReference type="ARBA" id="ARBA00022927"/>
    </source>
</evidence>